<evidence type="ECO:0000313" key="3">
    <source>
        <dbReference type="Proteomes" id="UP001066276"/>
    </source>
</evidence>
<dbReference type="Proteomes" id="UP001066276">
    <property type="component" value="Chromosome 9"/>
</dbReference>
<evidence type="ECO:0000256" key="1">
    <source>
        <dbReference type="SAM" id="MobiDB-lite"/>
    </source>
</evidence>
<keyword evidence="3" id="KW-1185">Reference proteome</keyword>
<gene>
    <name evidence="2" type="ORF">NDU88_002003</name>
</gene>
<protein>
    <submittedName>
        <fullName evidence="2">Uncharacterized protein</fullName>
    </submittedName>
</protein>
<proteinExistence type="predicted"/>
<organism evidence="2 3">
    <name type="scientific">Pleurodeles waltl</name>
    <name type="common">Iberian ribbed newt</name>
    <dbReference type="NCBI Taxonomy" id="8319"/>
    <lineage>
        <taxon>Eukaryota</taxon>
        <taxon>Metazoa</taxon>
        <taxon>Chordata</taxon>
        <taxon>Craniata</taxon>
        <taxon>Vertebrata</taxon>
        <taxon>Euteleostomi</taxon>
        <taxon>Amphibia</taxon>
        <taxon>Batrachia</taxon>
        <taxon>Caudata</taxon>
        <taxon>Salamandroidea</taxon>
        <taxon>Salamandridae</taxon>
        <taxon>Pleurodelinae</taxon>
        <taxon>Pleurodeles</taxon>
    </lineage>
</organism>
<dbReference type="AlphaFoldDB" id="A0AAV7MUC7"/>
<sequence length="85" mass="8703">MGARPKLPCEERVRPPGLLSLAGGRGTPARYVDKICGGDSTAQQMHRAQEDLAGGPPSSGCGKAPRPEGRRGARGSGCGAFDPCL</sequence>
<evidence type="ECO:0000313" key="2">
    <source>
        <dbReference type="EMBL" id="KAJ1104593.1"/>
    </source>
</evidence>
<comment type="caution">
    <text evidence="2">The sequence shown here is derived from an EMBL/GenBank/DDBJ whole genome shotgun (WGS) entry which is preliminary data.</text>
</comment>
<feature type="region of interest" description="Disordered" evidence="1">
    <location>
        <begin position="41"/>
        <end position="85"/>
    </location>
</feature>
<name>A0AAV7MUC7_PLEWA</name>
<accession>A0AAV7MUC7</accession>
<reference evidence="2" key="1">
    <citation type="journal article" date="2022" name="bioRxiv">
        <title>Sequencing and chromosome-scale assembly of the giantPleurodeles waltlgenome.</title>
        <authorList>
            <person name="Brown T."/>
            <person name="Elewa A."/>
            <person name="Iarovenko S."/>
            <person name="Subramanian E."/>
            <person name="Araus A.J."/>
            <person name="Petzold A."/>
            <person name="Susuki M."/>
            <person name="Suzuki K.-i.T."/>
            <person name="Hayashi T."/>
            <person name="Toyoda A."/>
            <person name="Oliveira C."/>
            <person name="Osipova E."/>
            <person name="Leigh N.D."/>
            <person name="Simon A."/>
            <person name="Yun M.H."/>
        </authorList>
    </citation>
    <scope>NUCLEOTIDE SEQUENCE</scope>
    <source>
        <strain evidence="2">20211129_DDA</strain>
        <tissue evidence="2">Liver</tissue>
    </source>
</reference>
<dbReference type="EMBL" id="JANPWB010000013">
    <property type="protein sequence ID" value="KAJ1104593.1"/>
    <property type="molecule type" value="Genomic_DNA"/>
</dbReference>